<keyword evidence="2" id="KW-0472">Membrane</keyword>
<feature type="transmembrane region" description="Helical" evidence="2">
    <location>
        <begin position="136"/>
        <end position="157"/>
    </location>
</feature>
<keyword evidence="2" id="KW-1133">Transmembrane helix</keyword>
<reference evidence="4" key="1">
    <citation type="submission" date="2023-07" db="EMBL/GenBank/DDBJ databases">
        <title>Description of three actinobacteria isolated from air of manufacturing shop in a pharmaceutical factory.</title>
        <authorList>
            <person name="Zhang D.-F."/>
        </authorList>
    </citation>
    <scope>NUCLEOTIDE SEQUENCE [LARGE SCALE GENOMIC DNA]</scope>
    <source>
        <strain evidence="4">CCTCC AB 2011122</strain>
    </source>
</reference>
<feature type="compositionally biased region" description="Polar residues" evidence="1">
    <location>
        <begin position="16"/>
        <end position="33"/>
    </location>
</feature>
<feature type="region of interest" description="Disordered" evidence="1">
    <location>
        <begin position="1"/>
        <end position="88"/>
    </location>
</feature>
<evidence type="ECO:0008006" key="5">
    <source>
        <dbReference type="Google" id="ProtNLM"/>
    </source>
</evidence>
<proteinExistence type="predicted"/>
<sequence>MSDEKTTRTDAGASGTEDSTTMPPTTPIGSESVTGTTASGSTGSGSTGTSGSTAAPAGPGEDVDSGDREAVDSVGAPSGTPLGKATDAAAEAARTAAAKLREAADSADLDKFAEDAKRVTGEWSEKVKEEYRRRPGVVIGAAVAGLVVLGTIARALGRRR</sequence>
<evidence type="ECO:0000313" key="3">
    <source>
        <dbReference type="EMBL" id="MDR5692936.1"/>
    </source>
</evidence>
<keyword evidence="2" id="KW-0812">Transmembrane</keyword>
<keyword evidence="4" id="KW-1185">Reference proteome</keyword>
<dbReference type="EMBL" id="JAVKGS010000003">
    <property type="protein sequence ID" value="MDR5692936.1"/>
    <property type="molecule type" value="Genomic_DNA"/>
</dbReference>
<accession>A0ABU1FNF9</accession>
<name>A0ABU1FNF9_9MICO</name>
<protein>
    <recommendedName>
        <fullName evidence="5">DUF3618 domain-containing protein</fullName>
    </recommendedName>
</protein>
<evidence type="ECO:0000313" key="4">
    <source>
        <dbReference type="Proteomes" id="UP001260072"/>
    </source>
</evidence>
<evidence type="ECO:0000256" key="2">
    <source>
        <dbReference type="SAM" id="Phobius"/>
    </source>
</evidence>
<organism evidence="3 4">
    <name type="scientific">Agromyces indicus</name>
    <dbReference type="NCBI Taxonomy" id="758919"/>
    <lineage>
        <taxon>Bacteria</taxon>
        <taxon>Bacillati</taxon>
        <taxon>Actinomycetota</taxon>
        <taxon>Actinomycetes</taxon>
        <taxon>Micrococcales</taxon>
        <taxon>Microbacteriaceae</taxon>
        <taxon>Agromyces</taxon>
    </lineage>
</organism>
<evidence type="ECO:0000256" key="1">
    <source>
        <dbReference type="SAM" id="MobiDB-lite"/>
    </source>
</evidence>
<comment type="caution">
    <text evidence="3">The sequence shown here is derived from an EMBL/GenBank/DDBJ whole genome shotgun (WGS) entry which is preliminary data.</text>
</comment>
<dbReference type="Proteomes" id="UP001260072">
    <property type="component" value="Unassembled WGS sequence"/>
</dbReference>
<gene>
    <name evidence="3" type="ORF">RH861_12765</name>
</gene>
<feature type="compositionally biased region" description="Low complexity" evidence="1">
    <location>
        <begin position="49"/>
        <end position="60"/>
    </location>
</feature>
<dbReference type="RefSeq" id="WP_310521285.1">
    <property type="nucleotide sequence ID" value="NZ_BAABBS010000001.1"/>
</dbReference>